<reference evidence="1 2" key="1">
    <citation type="submission" date="2021-06" db="EMBL/GenBank/DDBJ databases">
        <authorList>
            <person name="Kallberg Y."/>
            <person name="Tangrot J."/>
            <person name="Rosling A."/>
        </authorList>
    </citation>
    <scope>NUCLEOTIDE SEQUENCE [LARGE SCALE GENOMIC DNA]</scope>
    <source>
        <strain evidence="1 2">120-4 pot B 10/14</strain>
    </source>
</reference>
<sequence>QTKSVEELILFNTSKKLYMIRDNKLDKDFDSFSKWIKALKTSRKLYKENRSALATIFLENNCSSKNIEQILKGEEYQSYWKSLLSLNLTIIMKTLQEMTIPGFDDIIRLRGNKIMSNELNENQCHNVIATLEDQECYRQEDCLLIEKDRKTCIICTKLHKTLIQIKRRAIKGVQSIKTTHASDKLLIQHVKETCKIIYKQKCFIELLKAKIKIEEEPISEELERVINEVAQE</sequence>
<comment type="caution">
    <text evidence="1">The sequence shown here is derived from an EMBL/GenBank/DDBJ whole genome shotgun (WGS) entry which is preliminary data.</text>
</comment>
<proteinExistence type="predicted"/>
<feature type="non-terminal residue" evidence="1">
    <location>
        <position position="232"/>
    </location>
</feature>
<keyword evidence="2" id="KW-1185">Reference proteome</keyword>
<evidence type="ECO:0000313" key="2">
    <source>
        <dbReference type="Proteomes" id="UP000789901"/>
    </source>
</evidence>
<organism evidence="1 2">
    <name type="scientific">Gigaspora margarita</name>
    <dbReference type="NCBI Taxonomy" id="4874"/>
    <lineage>
        <taxon>Eukaryota</taxon>
        <taxon>Fungi</taxon>
        <taxon>Fungi incertae sedis</taxon>
        <taxon>Mucoromycota</taxon>
        <taxon>Glomeromycotina</taxon>
        <taxon>Glomeromycetes</taxon>
        <taxon>Diversisporales</taxon>
        <taxon>Gigasporaceae</taxon>
        <taxon>Gigaspora</taxon>
    </lineage>
</organism>
<gene>
    <name evidence="1" type="ORF">GMARGA_LOCUS38554</name>
</gene>
<accession>A0ABN7X5N9</accession>
<evidence type="ECO:0000313" key="1">
    <source>
        <dbReference type="EMBL" id="CAG8847220.1"/>
    </source>
</evidence>
<dbReference type="Proteomes" id="UP000789901">
    <property type="component" value="Unassembled WGS sequence"/>
</dbReference>
<dbReference type="EMBL" id="CAJVQB010086687">
    <property type="protein sequence ID" value="CAG8847220.1"/>
    <property type="molecule type" value="Genomic_DNA"/>
</dbReference>
<name>A0ABN7X5N9_GIGMA</name>
<feature type="non-terminal residue" evidence="1">
    <location>
        <position position="1"/>
    </location>
</feature>
<protein>
    <submittedName>
        <fullName evidence="1">14513_t:CDS:1</fullName>
    </submittedName>
</protein>